<name>A0AAD8W6I2_LOLMU</name>
<organism evidence="2 3">
    <name type="scientific">Lolium multiflorum</name>
    <name type="common">Italian ryegrass</name>
    <name type="synonym">Lolium perenne subsp. multiflorum</name>
    <dbReference type="NCBI Taxonomy" id="4521"/>
    <lineage>
        <taxon>Eukaryota</taxon>
        <taxon>Viridiplantae</taxon>
        <taxon>Streptophyta</taxon>
        <taxon>Embryophyta</taxon>
        <taxon>Tracheophyta</taxon>
        <taxon>Spermatophyta</taxon>
        <taxon>Magnoliopsida</taxon>
        <taxon>Liliopsida</taxon>
        <taxon>Poales</taxon>
        <taxon>Poaceae</taxon>
        <taxon>BOP clade</taxon>
        <taxon>Pooideae</taxon>
        <taxon>Poodae</taxon>
        <taxon>Poeae</taxon>
        <taxon>Poeae Chloroplast Group 2 (Poeae type)</taxon>
        <taxon>Loliodinae</taxon>
        <taxon>Loliinae</taxon>
        <taxon>Lolium</taxon>
    </lineage>
</organism>
<evidence type="ECO:0000256" key="1">
    <source>
        <dbReference type="SAM" id="MobiDB-lite"/>
    </source>
</evidence>
<gene>
    <name evidence="2" type="ORF">QYE76_062853</name>
</gene>
<feature type="compositionally biased region" description="Basic residues" evidence="1">
    <location>
        <begin position="73"/>
        <end position="82"/>
    </location>
</feature>
<feature type="region of interest" description="Disordered" evidence="1">
    <location>
        <begin position="68"/>
        <end position="130"/>
    </location>
</feature>
<proteinExistence type="predicted"/>
<dbReference type="AlphaFoldDB" id="A0AAD8W6I2"/>
<dbReference type="EMBL" id="JAUUTY010000004">
    <property type="protein sequence ID" value="KAK1645048.1"/>
    <property type="molecule type" value="Genomic_DNA"/>
</dbReference>
<keyword evidence="3" id="KW-1185">Reference proteome</keyword>
<dbReference type="Proteomes" id="UP001231189">
    <property type="component" value="Unassembled WGS sequence"/>
</dbReference>
<evidence type="ECO:0000313" key="2">
    <source>
        <dbReference type="EMBL" id="KAK1645048.1"/>
    </source>
</evidence>
<feature type="region of interest" description="Disordered" evidence="1">
    <location>
        <begin position="1"/>
        <end position="21"/>
    </location>
</feature>
<accession>A0AAD8W6I2</accession>
<sequence length="206" mass="22058">MEASATPWRSSPLAGDPSVLDNVTRLVLAPIRTPARTLASVSSSPAPKFSPDETLARPAIFLAAVQSIPKPSRDHHQHHRGRLALSARGIDPNQTVAPPSSSSSPMTAAMKSGEPDHGKPRRHARRDPVPQRCQSTLIIMLSLQEDAFALLAPLSFAEIADLANGDPHNPALPQMVVHLRANVSSAVLQEGLFHDTGMDFLETLVS</sequence>
<reference evidence="2" key="1">
    <citation type="submission" date="2023-07" db="EMBL/GenBank/DDBJ databases">
        <title>A chromosome-level genome assembly of Lolium multiflorum.</title>
        <authorList>
            <person name="Chen Y."/>
            <person name="Copetti D."/>
            <person name="Kolliker R."/>
            <person name="Studer B."/>
        </authorList>
    </citation>
    <scope>NUCLEOTIDE SEQUENCE</scope>
    <source>
        <strain evidence="2">02402/16</strain>
        <tissue evidence="2">Leaf</tissue>
    </source>
</reference>
<protein>
    <submittedName>
        <fullName evidence="2">Uncharacterized protein</fullName>
    </submittedName>
</protein>
<evidence type="ECO:0000313" key="3">
    <source>
        <dbReference type="Proteomes" id="UP001231189"/>
    </source>
</evidence>
<comment type="caution">
    <text evidence="2">The sequence shown here is derived from an EMBL/GenBank/DDBJ whole genome shotgun (WGS) entry which is preliminary data.</text>
</comment>